<keyword evidence="13" id="KW-1003">Cell membrane</keyword>
<evidence type="ECO:0000256" key="15">
    <source>
        <dbReference type="SAM" id="Coils"/>
    </source>
</evidence>
<sequence length="141" mass="16150">MSISINVYLMAVVFVSFIALLVLLNLQVYRPLLDYMDKREESITKDKRNIEQLHQEVAAHRQEAQNILNDARAQADKILQDALHNARANYESVVAQKEEELEKQAEQARIALKESKSNLKLELARDLPALEALLKLKISQI</sequence>
<keyword evidence="4 13" id="KW-0812">Transmembrane</keyword>
<feature type="transmembrane region" description="Helical" evidence="13">
    <location>
        <begin position="6"/>
        <end position="29"/>
    </location>
</feature>
<evidence type="ECO:0000256" key="2">
    <source>
        <dbReference type="ARBA" id="ARBA00022448"/>
    </source>
</evidence>
<dbReference type="InterPro" id="IPR028987">
    <property type="entry name" value="ATP_synth_B-like_membr_sf"/>
</dbReference>
<evidence type="ECO:0000256" key="4">
    <source>
        <dbReference type="ARBA" id="ARBA00022692"/>
    </source>
</evidence>
<dbReference type="GO" id="GO:0005886">
    <property type="term" value="C:plasma membrane"/>
    <property type="evidence" value="ECO:0007669"/>
    <property type="project" value="UniProtKB-SubCell"/>
</dbReference>
<evidence type="ECO:0000256" key="12">
    <source>
        <dbReference type="ARBA" id="ARBA00037847"/>
    </source>
</evidence>
<keyword evidence="9 13" id="KW-0066">ATP synthesis</keyword>
<keyword evidence="7 13" id="KW-0406">Ion transport</keyword>
<dbReference type="PANTHER" id="PTHR33445">
    <property type="entry name" value="ATP SYNTHASE SUBUNIT B', CHLOROPLASTIC"/>
    <property type="match status" value="1"/>
</dbReference>
<keyword evidence="6 13" id="KW-1133">Transmembrane helix</keyword>
<dbReference type="InterPro" id="IPR002146">
    <property type="entry name" value="ATP_synth_b/b'su_bac/chlpt"/>
</dbReference>
<dbReference type="EMBL" id="CDMG01000002">
    <property type="protein sequence ID" value="CRF51895.1"/>
    <property type="molecule type" value="Genomic_DNA"/>
</dbReference>
<dbReference type="Proteomes" id="UP000043437">
    <property type="component" value="Unassembled WGS sequence"/>
</dbReference>
<accession>A0A0K2Y441</accession>
<keyword evidence="3 13" id="KW-0138">CF(0)</keyword>
<keyword evidence="8 13" id="KW-0472">Membrane</keyword>
<evidence type="ECO:0000256" key="9">
    <source>
        <dbReference type="ARBA" id="ARBA00023310"/>
    </source>
</evidence>
<proteinExistence type="inferred from homology"/>
<comment type="function">
    <text evidence="10 13">F(1)F(0) ATP synthase produces ATP from ADP in the presence of a proton or sodium gradient. F-type ATPases consist of two structural domains, F(1) containing the extramembraneous catalytic core and F(0) containing the membrane proton channel, linked together by a central stalk and a peripheral stalk. During catalysis, ATP synthesis in the catalytic domain of F(1) is coupled via a rotary mechanism of the central stalk subunits to proton translocation.</text>
</comment>
<comment type="similarity">
    <text evidence="1 13 14">Belongs to the ATPase B chain family.</text>
</comment>
<dbReference type="InterPro" id="IPR050059">
    <property type="entry name" value="ATP_synthase_B_chain"/>
</dbReference>
<evidence type="ECO:0000256" key="10">
    <source>
        <dbReference type="ARBA" id="ARBA00025198"/>
    </source>
</evidence>
<comment type="subcellular location">
    <subcellularLocation>
        <location evidence="13">Cell membrane</location>
        <topology evidence="13">Single-pass membrane protein</topology>
    </subcellularLocation>
    <subcellularLocation>
        <location evidence="12">Endomembrane system</location>
        <topology evidence="12">Single-pass membrane protein</topology>
    </subcellularLocation>
</comment>
<comment type="subunit">
    <text evidence="13">F-type ATPases have 2 components, F(1) - the catalytic core - and F(0) - the membrane proton channel. F(1) has five subunits: alpha(3), beta(3), gamma(1), delta(1), epsilon(1). F(0) has three main subunits: a(1), b(2) and c(10-14). The alpha and beta chains form an alternating ring which encloses part of the gamma chain. F(1) is attached to F(0) by a central stalk formed by the gamma and epsilon chains, while a peripheral stalk is formed by the delta and b chains.</text>
</comment>
<evidence type="ECO:0000256" key="14">
    <source>
        <dbReference type="RuleBase" id="RU003848"/>
    </source>
</evidence>
<dbReference type="GO" id="GO:0046933">
    <property type="term" value="F:proton-transporting ATP synthase activity, rotational mechanism"/>
    <property type="evidence" value="ECO:0007669"/>
    <property type="project" value="UniProtKB-UniRule"/>
</dbReference>
<dbReference type="AlphaFoldDB" id="A0A0K2Y441"/>
<keyword evidence="16" id="KW-0378">Hydrolase</keyword>
<dbReference type="GO" id="GO:0046961">
    <property type="term" value="F:proton-transporting ATPase activity, rotational mechanism"/>
    <property type="evidence" value="ECO:0007669"/>
    <property type="project" value="TreeGrafter"/>
</dbReference>
<dbReference type="RefSeq" id="WP_053944713.1">
    <property type="nucleotide sequence ID" value="NZ_BSWO01000012.1"/>
</dbReference>
<dbReference type="GO" id="GO:0016787">
    <property type="term" value="F:hydrolase activity"/>
    <property type="evidence" value="ECO:0007669"/>
    <property type="project" value="UniProtKB-KW"/>
</dbReference>
<feature type="coiled-coil region" evidence="15">
    <location>
        <begin position="36"/>
        <end position="122"/>
    </location>
</feature>
<dbReference type="SUPFAM" id="SSF81573">
    <property type="entry name" value="F1F0 ATP synthase subunit B, membrane domain"/>
    <property type="match status" value="1"/>
</dbReference>
<organism evidence="16 17">
    <name type="scientific">Helicobacter ailurogastricus</name>
    <dbReference type="NCBI Taxonomy" id="1578720"/>
    <lineage>
        <taxon>Bacteria</taxon>
        <taxon>Pseudomonadati</taxon>
        <taxon>Campylobacterota</taxon>
        <taxon>Epsilonproteobacteria</taxon>
        <taxon>Campylobacterales</taxon>
        <taxon>Helicobacteraceae</taxon>
        <taxon>Helicobacter</taxon>
    </lineage>
</organism>
<protein>
    <recommendedName>
        <fullName evidence="13">ATP synthase subunit b</fullName>
    </recommendedName>
    <alternativeName>
        <fullName evidence="13">ATP synthase F(0) sector subunit b</fullName>
    </alternativeName>
    <alternativeName>
        <fullName evidence="13">ATPase subunit I</fullName>
    </alternativeName>
    <alternativeName>
        <fullName evidence="13">F-type ATPase subunit b</fullName>
        <shortName evidence="13">F-ATPase subunit b</shortName>
    </alternativeName>
</protein>
<evidence type="ECO:0000256" key="5">
    <source>
        <dbReference type="ARBA" id="ARBA00022781"/>
    </source>
</evidence>
<dbReference type="GeneID" id="82131060"/>
<reference evidence="17" key="1">
    <citation type="submission" date="2014-12" db="EMBL/GenBank/DDBJ databases">
        <authorList>
            <person name="Jaenicke S."/>
        </authorList>
    </citation>
    <scope>NUCLEOTIDE SEQUENCE [LARGE SCALE GENOMIC DNA]</scope>
</reference>
<dbReference type="Pfam" id="PF00430">
    <property type="entry name" value="ATP-synt_B"/>
    <property type="match status" value="1"/>
</dbReference>
<evidence type="ECO:0000256" key="11">
    <source>
        <dbReference type="ARBA" id="ARBA00025614"/>
    </source>
</evidence>
<dbReference type="CDD" id="cd06503">
    <property type="entry name" value="ATP-synt_Fo_b"/>
    <property type="match status" value="1"/>
</dbReference>
<name>A0A0K2Y441_9HELI</name>
<evidence type="ECO:0000256" key="1">
    <source>
        <dbReference type="ARBA" id="ARBA00005513"/>
    </source>
</evidence>
<keyword evidence="15" id="KW-0175">Coiled coil</keyword>
<dbReference type="GO" id="GO:0012505">
    <property type="term" value="C:endomembrane system"/>
    <property type="evidence" value="ECO:0007669"/>
    <property type="project" value="UniProtKB-SubCell"/>
</dbReference>
<dbReference type="HAMAP" id="MF_01398">
    <property type="entry name" value="ATP_synth_b_bprime"/>
    <property type="match status" value="1"/>
</dbReference>
<keyword evidence="2 13" id="KW-0813">Transport</keyword>
<evidence type="ECO:0000256" key="7">
    <source>
        <dbReference type="ARBA" id="ARBA00023065"/>
    </source>
</evidence>
<dbReference type="NCBIfam" id="NF006293">
    <property type="entry name" value="PRK08476.1"/>
    <property type="match status" value="1"/>
</dbReference>
<dbReference type="GO" id="GO:0045259">
    <property type="term" value="C:proton-transporting ATP synthase complex"/>
    <property type="evidence" value="ECO:0007669"/>
    <property type="project" value="UniProtKB-KW"/>
</dbReference>
<keyword evidence="5 13" id="KW-0375">Hydrogen ion transport</keyword>
<comment type="function">
    <text evidence="11">Component of the F(0) channel, it forms part of the peripheral stalk, linking F(1) to F(0). The b'-subunit is a diverged and duplicated form of b found in plants and photosynthetic bacteria.</text>
</comment>
<evidence type="ECO:0000313" key="17">
    <source>
        <dbReference type="Proteomes" id="UP000043437"/>
    </source>
</evidence>
<evidence type="ECO:0000256" key="3">
    <source>
        <dbReference type="ARBA" id="ARBA00022547"/>
    </source>
</evidence>
<evidence type="ECO:0000256" key="13">
    <source>
        <dbReference type="HAMAP-Rule" id="MF_01398"/>
    </source>
</evidence>
<gene>
    <name evidence="13" type="primary">atpF</name>
    <name evidence="16" type="ORF">HAL07_00210</name>
</gene>
<evidence type="ECO:0000313" key="16">
    <source>
        <dbReference type="EMBL" id="CRF51895.1"/>
    </source>
</evidence>
<evidence type="ECO:0000256" key="8">
    <source>
        <dbReference type="ARBA" id="ARBA00023136"/>
    </source>
</evidence>
<dbReference type="PANTHER" id="PTHR33445:SF1">
    <property type="entry name" value="ATP SYNTHASE SUBUNIT B"/>
    <property type="match status" value="1"/>
</dbReference>
<evidence type="ECO:0000256" key="6">
    <source>
        <dbReference type="ARBA" id="ARBA00022989"/>
    </source>
</evidence>